<dbReference type="EMBL" id="JAFLRJ010000099">
    <property type="protein sequence ID" value="MBO0512422.1"/>
    <property type="molecule type" value="Genomic_DNA"/>
</dbReference>
<comment type="caution">
    <text evidence="1">The sequence shown here is derived from an EMBL/GenBank/DDBJ whole genome shotgun (WGS) entry which is preliminary data.</text>
</comment>
<dbReference type="AlphaFoldDB" id="A0A939F5H5"/>
<evidence type="ECO:0000313" key="1">
    <source>
        <dbReference type="EMBL" id="MBO0512422.1"/>
    </source>
</evidence>
<gene>
    <name evidence="1" type="ORF">J0695_11470</name>
</gene>
<accession>A0A939F5H5</accession>
<dbReference type="Proteomes" id="UP000664167">
    <property type="component" value="Unassembled WGS sequence"/>
</dbReference>
<sequence>MAAAVVWRAPWHESRLEHANGAGPLQSHTDVGTTSMFAPQDKATWYGTFGSYLMCSTSGAKITVEGIRYSEPVKPAGVSAELRTVTAKQRQNPTRGGYVGGGIGRPPHLSTVNMLGNLAPAGAGTVIDQKCSDQDKQSNSFQELLFVLKTDQRGGRIDHVWIDYRLGSDAYSLRLDWQMITCGDRVPKIDGEDVCDGSAGS</sequence>
<name>A0A939F5H5_9ACTN</name>
<protein>
    <submittedName>
        <fullName evidence="1">Uncharacterized protein</fullName>
    </submittedName>
</protein>
<proteinExistence type="predicted"/>
<evidence type="ECO:0000313" key="2">
    <source>
        <dbReference type="Proteomes" id="UP000664167"/>
    </source>
</evidence>
<reference evidence="1" key="1">
    <citation type="submission" date="2021-03" db="EMBL/GenBank/DDBJ databases">
        <title>Streptomyces poriferae sp. nov., a novel marine sponge-derived Actinobacteria species with anti-MRSA activity.</title>
        <authorList>
            <person name="Sandoval-Powers M."/>
            <person name="Kralova S."/>
            <person name="Nguyen G.-S."/>
            <person name="Fawwal D."/>
            <person name="Degnes K."/>
            <person name="Klinkenberg G."/>
            <person name="Sletta H."/>
            <person name="Wentzel A."/>
            <person name="Liles M.R."/>
        </authorList>
    </citation>
    <scope>NUCLEOTIDE SEQUENCE</scope>
    <source>
        <strain evidence="1">DSM 41794</strain>
    </source>
</reference>
<organism evidence="1 2">
    <name type="scientific">Streptomyces beijiangensis</name>
    <dbReference type="NCBI Taxonomy" id="163361"/>
    <lineage>
        <taxon>Bacteria</taxon>
        <taxon>Bacillati</taxon>
        <taxon>Actinomycetota</taxon>
        <taxon>Actinomycetes</taxon>
        <taxon>Kitasatosporales</taxon>
        <taxon>Streptomycetaceae</taxon>
        <taxon>Streptomyces</taxon>
    </lineage>
</organism>
<keyword evidence="2" id="KW-1185">Reference proteome</keyword>